<feature type="region of interest" description="Disordered" evidence="1">
    <location>
        <begin position="33"/>
        <end position="77"/>
    </location>
</feature>
<dbReference type="Proteomes" id="UP001314169">
    <property type="component" value="Chromosome 1"/>
</dbReference>
<name>A0ABN9Z2A5_PIPNA</name>
<organism evidence="2 3">
    <name type="scientific">Pipistrellus nathusii</name>
    <name type="common">Nathusius' pipistrelle</name>
    <dbReference type="NCBI Taxonomy" id="59473"/>
    <lineage>
        <taxon>Eukaryota</taxon>
        <taxon>Metazoa</taxon>
        <taxon>Chordata</taxon>
        <taxon>Craniata</taxon>
        <taxon>Vertebrata</taxon>
        <taxon>Euteleostomi</taxon>
        <taxon>Mammalia</taxon>
        <taxon>Eutheria</taxon>
        <taxon>Laurasiatheria</taxon>
        <taxon>Chiroptera</taxon>
        <taxon>Yangochiroptera</taxon>
        <taxon>Vespertilionidae</taxon>
        <taxon>Pipistrellus</taxon>
    </lineage>
</organism>
<accession>A0ABN9Z2A5</accession>
<feature type="compositionally biased region" description="Low complexity" evidence="1">
    <location>
        <begin position="61"/>
        <end position="77"/>
    </location>
</feature>
<keyword evidence="3" id="KW-1185">Reference proteome</keyword>
<evidence type="ECO:0000256" key="1">
    <source>
        <dbReference type="SAM" id="MobiDB-lite"/>
    </source>
</evidence>
<evidence type="ECO:0000313" key="2">
    <source>
        <dbReference type="EMBL" id="CAK6432391.1"/>
    </source>
</evidence>
<evidence type="ECO:0000313" key="3">
    <source>
        <dbReference type="Proteomes" id="UP001314169"/>
    </source>
</evidence>
<reference evidence="2" key="1">
    <citation type="submission" date="2023-12" db="EMBL/GenBank/DDBJ databases">
        <authorList>
            <person name="Brown T."/>
        </authorList>
    </citation>
    <scope>NUCLEOTIDE SEQUENCE</scope>
</reference>
<sequence>MRGRKGVPFQFSSRFLNHPLIFIFSPPKIPSPPCCSSCNPDTQGPRAARQPPALSWPRPGPQSEAGPSPSPAGPEGSLLASAQASLFLISAALSQAEKHT</sequence>
<protein>
    <submittedName>
        <fullName evidence="2">Uncharacterized protein</fullName>
    </submittedName>
</protein>
<proteinExistence type="predicted"/>
<gene>
    <name evidence="2" type="ORF">MPIPNATIZW_LOCUS697</name>
</gene>
<dbReference type="EMBL" id="OY882858">
    <property type="protein sequence ID" value="CAK6432391.1"/>
    <property type="molecule type" value="Genomic_DNA"/>
</dbReference>